<gene>
    <name evidence="1" type="ORF">RSE6_03478</name>
</gene>
<sequence>MSQPSMFRWQGQHNDERSAHTFQLTDWTALLQEAQILNGGRACNFDGPYHAGGRHIVRRLEFIDGGELWLVRIPIVPASLTSDPNEIRKWWTAERQFTMESEIATMKYYAESTNVPVPTIFGYRTSIHGNTMKLPYMLMQCIQGNMLFDLGGPGILNDEQKSGIRKSIASIQCQMATAKISKLGSLVLGPNGTVDIGPLPAAFGFEGPFS</sequence>
<dbReference type="Proteomes" id="UP000177625">
    <property type="component" value="Unassembled WGS sequence"/>
</dbReference>
<dbReference type="EMBL" id="FJVC01000128">
    <property type="protein sequence ID" value="CZT43437.1"/>
    <property type="molecule type" value="Genomic_DNA"/>
</dbReference>
<name>A0A1E1M2V8_RHYSE</name>
<dbReference type="PANTHER" id="PTHR21310:SF15">
    <property type="entry name" value="AMINOGLYCOSIDE PHOSPHOTRANSFERASE DOMAIN-CONTAINING PROTEIN"/>
    <property type="match status" value="1"/>
</dbReference>
<dbReference type="AlphaFoldDB" id="A0A1E1M2V8"/>
<proteinExistence type="predicted"/>
<dbReference type="PANTHER" id="PTHR21310">
    <property type="entry name" value="AMINOGLYCOSIDE PHOSPHOTRANSFERASE-RELATED-RELATED"/>
    <property type="match status" value="1"/>
</dbReference>
<evidence type="ECO:0000313" key="2">
    <source>
        <dbReference type="Proteomes" id="UP000177625"/>
    </source>
</evidence>
<evidence type="ECO:0008006" key="3">
    <source>
        <dbReference type="Google" id="ProtNLM"/>
    </source>
</evidence>
<protein>
    <recommendedName>
        <fullName evidence="3">Aminoglycoside phosphotransferase domain-containing protein</fullName>
    </recommendedName>
</protein>
<reference evidence="2" key="1">
    <citation type="submission" date="2016-03" db="EMBL/GenBank/DDBJ databases">
        <authorList>
            <person name="Guldener U."/>
        </authorList>
    </citation>
    <scope>NUCLEOTIDE SEQUENCE [LARGE SCALE GENOMIC DNA]</scope>
</reference>
<keyword evidence="2" id="KW-1185">Reference proteome</keyword>
<evidence type="ECO:0000313" key="1">
    <source>
        <dbReference type="EMBL" id="CZT43437.1"/>
    </source>
</evidence>
<accession>A0A1E1M2V8</accession>
<dbReference type="InterPro" id="IPR051678">
    <property type="entry name" value="AGP_Transferase"/>
</dbReference>
<organism evidence="1 2">
    <name type="scientific">Rhynchosporium secalis</name>
    <name type="common">Barley scald fungus</name>
    <dbReference type="NCBI Taxonomy" id="38038"/>
    <lineage>
        <taxon>Eukaryota</taxon>
        <taxon>Fungi</taxon>
        <taxon>Dikarya</taxon>
        <taxon>Ascomycota</taxon>
        <taxon>Pezizomycotina</taxon>
        <taxon>Leotiomycetes</taxon>
        <taxon>Helotiales</taxon>
        <taxon>Ploettnerulaceae</taxon>
        <taxon>Rhynchosporium</taxon>
    </lineage>
</organism>